<evidence type="ECO:0000313" key="2">
    <source>
        <dbReference type="EMBL" id="RLL96983.1"/>
    </source>
</evidence>
<sequence>MGRTRRFLCQLCIDDRLRRASDRAGVGGIESTPGCRSRNALGFFDRHSDAASASRKRSQCRFLVLGGRPALGFSLGLVVRAVLVDTIGWSKSTQYSDLIHNIKTKIDLVGAGLASAFMALLCYLLAILSANPSRIKSAGSIVILFLCPQGRELDIQCSMQMLRLILEGVTGIVHRMTDLRKDLLQEQAPRVVRIEHRGPNDVRIDHLEKDTIVELAIGTELSPELLRLGVRPSCVGRLVGDTGSNSIIDSSRERSAVALRALKRLGLGEVLRRRRAADLKIF</sequence>
<evidence type="ECO:0000313" key="3">
    <source>
        <dbReference type="Proteomes" id="UP000215289"/>
    </source>
</evidence>
<proteinExistence type="predicted"/>
<name>A0A3R7JFZ0_9EURO</name>
<keyword evidence="1" id="KW-1133">Transmembrane helix</keyword>
<comment type="caution">
    <text evidence="2">The sequence shown here is derived from an EMBL/GenBank/DDBJ whole genome shotgun (WGS) entry which is preliminary data.</text>
</comment>
<dbReference type="AlphaFoldDB" id="A0A3R7JFZ0"/>
<feature type="transmembrane region" description="Helical" evidence="1">
    <location>
        <begin position="62"/>
        <end position="83"/>
    </location>
</feature>
<organism evidence="2 3">
    <name type="scientific">Aspergillus turcosus</name>
    <dbReference type="NCBI Taxonomy" id="1245748"/>
    <lineage>
        <taxon>Eukaryota</taxon>
        <taxon>Fungi</taxon>
        <taxon>Dikarya</taxon>
        <taxon>Ascomycota</taxon>
        <taxon>Pezizomycotina</taxon>
        <taxon>Eurotiomycetes</taxon>
        <taxon>Eurotiomycetidae</taxon>
        <taxon>Eurotiales</taxon>
        <taxon>Aspergillaceae</taxon>
        <taxon>Aspergillus</taxon>
        <taxon>Aspergillus subgen. Fumigati</taxon>
    </lineage>
</organism>
<keyword evidence="3" id="KW-1185">Reference proteome</keyword>
<feature type="transmembrane region" description="Helical" evidence="1">
    <location>
        <begin position="108"/>
        <end position="128"/>
    </location>
</feature>
<protein>
    <submittedName>
        <fullName evidence="2">Uncharacterized protein</fullName>
    </submittedName>
</protein>
<dbReference type="Proteomes" id="UP000215289">
    <property type="component" value="Unassembled WGS sequence"/>
</dbReference>
<evidence type="ECO:0000256" key="1">
    <source>
        <dbReference type="SAM" id="Phobius"/>
    </source>
</evidence>
<keyword evidence="1" id="KW-0472">Membrane</keyword>
<dbReference type="OrthoDB" id="2130629at2759"/>
<dbReference type="EMBL" id="NIDN02000093">
    <property type="protein sequence ID" value="RLL96983.1"/>
    <property type="molecule type" value="Genomic_DNA"/>
</dbReference>
<keyword evidence="1" id="KW-0812">Transmembrane</keyword>
<accession>A0A3R7JFZ0</accession>
<reference evidence="2 3" key="1">
    <citation type="submission" date="2018-08" db="EMBL/GenBank/DDBJ databases">
        <title>Draft genome sequences of two Aspergillus turcosus clinical strains isolated from bronchoalveolar lavage fluid: one azole-susceptible and the other azole-resistant.</title>
        <authorList>
            <person name="Parent-Michaud M."/>
            <person name="Dufresne P.J."/>
            <person name="Fournier E."/>
            <person name="Martineau C."/>
            <person name="Moreira S."/>
            <person name="Perkins V."/>
            <person name="De Repentigny L."/>
            <person name="Dufresne S.F."/>
        </authorList>
    </citation>
    <scope>NUCLEOTIDE SEQUENCE [LARGE SCALE GENOMIC DNA]</scope>
    <source>
        <strain evidence="2">HMR AF 1038</strain>
    </source>
</reference>
<gene>
    <name evidence="2" type="ORF">CFD26_106970</name>
</gene>